<proteinExistence type="predicted"/>
<gene>
    <name evidence="1" type="ORF">METZ01_LOCUS189547</name>
</gene>
<reference evidence="1" key="1">
    <citation type="submission" date="2018-05" db="EMBL/GenBank/DDBJ databases">
        <authorList>
            <person name="Lanie J.A."/>
            <person name="Ng W.-L."/>
            <person name="Kazmierczak K.M."/>
            <person name="Andrzejewski T.M."/>
            <person name="Davidsen T.M."/>
            <person name="Wayne K.J."/>
            <person name="Tettelin H."/>
            <person name="Glass J.I."/>
            <person name="Rusch D."/>
            <person name="Podicherti R."/>
            <person name="Tsui H.-C.T."/>
            <person name="Winkler M.E."/>
        </authorList>
    </citation>
    <scope>NUCLEOTIDE SEQUENCE</scope>
</reference>
<accession>A0A382DGF4</accession>
<feature type="non-terminal residue" evidence="1">
    <location>
        <position position="45"/>
    </location>
</feature>
<evidence type="ECO:0008006" key="2">
    <source>
        <dbReference type="Google" id="ProtNLM"/>
    </source>
</evidence>
<organism evidence="1">
    <name type="scientific">marine metagenome</name>
    <dbReference type="NCBI Taxonomy" id="408172"/>
    <lineage>
        <taxon>unclassified sequences</taxon>
        <taxon>metagenomes</taxon>
        <taxon>ecological metagenomes</taxon>
    </lineage>
</organism>
<sequence length="45" mass="4909">VEFDLMARASTWSEAAELAKKLEASGFSGMLMTESSQVPWMVIAT</sequence>
<dbReference type="EMBL" id="UINC01038940">
    <property type="protein sequence ID" value="SVB36693.1"/>
    <property type="molecule type" value="Genomic_DNA"/>
</dbReference>
<evidence type="ECO:0000313" key="1">
    <source>
        <dbReference type="EMBL" id="SVB36693.1"/>
    </source>
</evidence>
<feature type="non-terminal residue" evidence="1">
    <location>
        <position position="1"/>
    </location>
</feature>
<protein>
    <recommendedName>
        <fullName evidence="2">Luciferase-like domain-containing protein</fullName>
    </recommendedName>
</protein>
<name>A0A382DGF4_9ZZZZ</name>
<dbReference type="AlphaFoldDB" id="A0A382DGF4"/>